<comment type="cofactor">
    <cofactor evidence="12">
        <name>Zn(2+)</name>
        <dbReference type="ChEBI" id="CHEBI:29105"/>
    </cofactor>
    <text evidence="12">Binds 2 Zn(2+) ions per subunit.</text>
</comment>
<evidence type="ECO:0000256" key="9">
    <source>
        <dbReference type="ARBA" id="ARBA00023167"/>
    </source>
</evidence>
<dbReference type="GO" id="GO:0009086">
    <property type="term" value="P:methionine biosynthetic process"/>
    <property type="evidence" value="ECO:0007669"/>
    <property type="project" value="UniProtKB-UniRule"/>
</dbReference>
<feature type="binding site" evidence="10 11">
    <location>
        <begin position="452"/>
        <end position="454"/>
    </location>
    <ligand>
        <name>L-homocysteine</name>
        <dbReference type="ChEBI" id="CHEBI:58199"/>
    </ligand>
</feature>
<organism evidence="16 17">
    <name type="scientific">Muricoccus roseus</name>
    <dbReference type="NCBI Taxonomy" id="198092"/>
    <lineage>
        <taxon>Bacteria</taxon>
        <taxon>Pseudomonadati</taxon>
        <taxon>Pseudomonadota</taxon>
        <taxon>Alphaproteobacteria</taxon>
        <taxon>Acetobacterales</taxon>
        <taxon>Roseomonadaceae</taxon>
        <taxon>Muricoccus</taxon>
    </lineage>
</organism>
<dbReference type="GO" id="GO:0008270">
    <property type="term" value="F:zinc ion binding"/>
    <property type="evidence" value="ECO:0007669"/>
    <property type="project" value="InterPro"/>
</dbReference>
<dbReference type="NCBIfam" id="NF003556">
    <property type="entry name" value="PRK05222.1"/>
    <property type="match status" value="1"/>
</dbReference>
<feature type="domain" description="Cobalamin-independent methionine synthase MetE C-terminal/archaeal" evidence="14">
    <location>
        <begin position="447"/>
        <end position="769"/>
    </location>
</feature>
<dbReference type="SUPFAM" id="SSF51726">
    <property type="entry name" value="UROD/MetE-like"/>
    <property type="match status" value="2"/>
</dbReference>
<comment type="similarity">
    <text evidence="3 10">Belongs to the vitamin-B12 independent methionine synthase family.</text>
</comment>
<dbReference type="OrthoDB" id="244285at2"/>
<keyword evidence="6 10" id="KW-0808">Transferase</keyword>
<gene>
    <name evidence="10" type="primary">metE</name>
    <name evidence="16" type="ORF">SAMN02745194_00086</name>
</gene>
<feature type="binding site" evidence="12">
    <location>
        <position position="686"/>
    </location>
    <ligand>
        <name>Zn(2+)</name>
        <dbReference type="ChEBI" id="CHEBI:29105"/>
        <label>1</label>
        <note>catalytic</note>
    </ligand>
</feature>
<feature type="domain" description="Cobalamin-independent methionine synthase MetE N-terminal" evidence="15">
    <location>
        <begin position="3"/>
        <end position="328"/>
    </location>
</feature>
<feature type="binding site" evidence="10">
    <location>
        <position position="129"/>
    </location>
    <ligand>
        <name>5-methyltetrahydropteroyltri-L-glutamate</name>
        <dbReference type="ChEBI" id="CHEBI:58207"/>
    </ligand>
</feature>
<evidence type="ECO:0000256" key="1">
    <source>
        <dbReference type="ARBA" id="ARBA00002777"/>
    </source>
</evidence>
<evidence type="ECO:0000313" key="17">
    <source>
        <dbReference type="Proteomes" id="UP000184387"/>
    </source>
</evidence>
<feature type="binding site" evidence="10">
    <location>
        <position position="626"/>
    </location>
    <ligand>
        <name>5-methyltetrahydropteroyltri-L-glutamate</name>
        <dbReference type="ChEBI" id="CHEBI:58207"/>
    </ligand>
</feature>
<feature type="binding site" evidence="10">
    <location>
        <begin position="15"/>
        <end position="18"/>
    </location>
    <ligand>
        <name>5-methyltetrahydropteroyltri-L-glutamate</name>
        <dbReference type="ChEBI" id="CHEBI:58207"/>
    </ligand>
</feature>
<keyword evidence="5 10" id="KW-0028">Amino-acid biosynthesis</keyword>
<feature type="binding site" evidence="10">
    <location>
        <position position="664"/>
    </location>
    <ligand>
        <name>Zn(2+)</name>
        <dbReference type="ChEBI" id="CHEBI:29105"/>
        <note>catalytic</note>
    </ligand>
</feature>
<dbReference type="Pfam" id="PF08267">
    <property type="entry name" value="Meth_synt_1"/>
    <property type="match status" value="1"/>
</dbReference>
<keyword evidence="7 10" id="KW-0479">Metal-binding</keyword>
<dbReference type="STRING" id="198092.SAMN02745194_00086"/>
<dbReference type="InterPro" id="IPR002629">
    <property type="entry name" value="Met_Synth_C/arc"/>
</dbReference>
<feature type="binding site" evidence="12">
    <location>
        <position position="662"/>
    </location>
    <ligand>
        <name>Zn(2+)</name>
        <dbReference type="ChEBI" id="CHEBI:29105"/>
        <label>2</label>
    </ligand>
</feature>
<evidence type="ECO:0000256" key="7">
    <source>
        <dbReference type="ARBA" id="ARBA00022723"/>
    </source>
</evidence>
<dbReference type="GO" id="GO:0003871">
    <property type="term" value="F:5-methyltetrahydropteroyltriglutamate-homocysteine S-methyltransferase activity"/>
    <property type="evidence" value="ECO:0007669"/>
    <property type="project" value="UniProtKB-UniRule"/>
</dbReference>
<sequence length="777" mass="85091">MTATNLGFPRIGLKRELKSALESFWAGKTPESDLRATAKMLRQRHWALQRDAGIERVPVNDFSLYDHVLDTACAVGAIPDGYGWQKGGPVSLETYFTLARGERGTAEACAHGHAHAHPAKGAPALEMTKWFDTNYHYLVPILRRGQDFAATGFPAVEAYEAATRAGFPARPVLLGPVSFLLLSKMAEEGGDALDLLPGLLPVYAETLKRLAAAGARWVQMDEPCLVLDLSDKARRAFATAYDTLSGIAAPLSLMLTTYFGGLRENLDLALALPVHGLHLDLVRAPEQLAPALAKAPPRLALSLGLVNGRNVWRTDLRAAFALLREAASERRAETLMVAPSCSLLHSPIDLEGETALDPELRGWMAFARQKLEEVAILARGLREGAPAIEAALAESDAAQESRRASPRLNDPAVAARLAAGTPEDARRASPFPARQAAQRARLNLPAFPTTTIGSFPQTAEVRAARAARKRGETTQEEYEAYLRAQIEESVRWQEEAGIDMLVHGEFERNDMVEHFAEFLEGYAFTRNGWVQSYGSRCVKPPVIFGDVSRPAPMTVRWSAYAQSLTALPMKGMLTGPVTMMQWAFVRDDVPAATVRRQLAYALRDEVADLEAAGIAAVQIDEPAIREGLPLRAADRAAYLRDAVECFRIAASAVQDRTQIHTHMCYSEFNDIIGSIADMDADVISIETARSRMELLEAFAEFAYPNEIGPGVWDIHAPRVPDAEEMRNLLQVAAQRIPAERLWVNPDCGLKTRGWSEVRPAIANMVAAARSLRVRAAE</sequence>
<keyword evidence="4 10" id="KW-0489">Methyltransferase</keyword>
<dbReference type="PANTHER" id="PTHR30519">
    <property type="entry name" value="5-METHYLTETRAHYDROPTEROYLTRIGLUTAMATE--HOMOCYSTEINE METHYLTRANSFERASE"/>
    <property type="match status" value="1"/>
</dbReference>
<evidence type="ECO:0000256" key="11">
    <source>
        <dbReference type="PIRSR" id="PIRSR000382-1"/>
    </source>
</evidence>
<feature type="binding site" evidence="11">
    <location>
        <position position="18"/>
    </location>
    <ligand>
        <name>5-methyltetrahydropteroyltri-L-glutamate</name>
        <dbReference type="ChEBI" id="CHEBI:58207"/>
    </ligand>
</feature>
<feature type="binding site" evidence="10 11">
    <location>
        <position position="620"/>
    </location>
    <ligand>
        <name>L-methionine</name>
        <dbReference type="ChEBI" id="CHEBI:57844"/>
    </ligand>
</feature>
<evidence type="ECO:0000259" key="14">
    <source>
        <dbReference type="Pfam" id="PF01717"/>
    </source>
</evidence>
<dbReference type="PIRSF" id="PIRSF000382">
    <property type="entry name" value="MeTrfase_B12_ind"/>
    <property type="match status" value="1"/>
</dbReference>
<dbReference type="NCBIfam" id="TIGR01371">
    <property type="entry name" value="met_syn_B12ind"/>
    <property type="match status" value="1"/>
</dbReference>
<evidence type="ECO:0000256" key="5">
    <source>
        <dbReference type="ARBA" id="ARBA00022605"/>
    </source>
</evidence>
<evidence type="ECO:0000259" key="15">
    <source>
        <dbReference type="Pfam" id="PF08267"/>
    </source>
</evidence>
<feature type="binding site" evidence="11">
    <location>
        <position position="134"/>
    </location>
    <ligand>
        <name>5-methyltetrahydropteroyltri-L-glutamate</name>
        <dbReference type="ChEBI" id="CHEBI:58207"/>
    </ligand>
</feature>
<evidence type="ECO:0000256" key="10">
    <source>
        <dbReference type="HAMAP-Rule" id="MF_00172"/>
    </source>
</evidence>
<dbReference type="InterPro" id="IPR006276">
    <property type="entry name" value="Cobalamin-indep_Met_synthase"/>
</dbReference>
<feature type="binding site" evidence="10 11">
    <location>
        <begin position="452"/>
        <end position="454"/>
    </location>
    <ligand>
        <name>L-methionine</name>
        <dbReference type="ChEBI" id="CHEBI:57844"/>
    </ligand>
</feature>
<evidence type="ECO:0000256" key="8">
    <source>
        <dbReference type="ARBA" id="ARBA00022833"/>
    </source>
</evidence>
<feature type="binding site" evidence="12">
    <location>
        <position position="664"/>
    </location>
    <ligand>
        <name>Zn(2+)</name>
        <dbReference type="ChEBI" id="CHEBI:29105"/>
        <label>1</label>
        <note>catalytic</note>
    </ligand>
</feature>
<dbReference type="Pfam" id="PF01717">
    <property type="entry name" value="Meth_synt_2"/>
    <property type="match status" value="1"/>
</dbReference>
<evidence type="ECO:0000313" key="16">
    <source>
        <dbReference type="EMBL" id="SHI34511.1"/>
    </source>
</evidence>
<dbReference type="HAMAP" id="MF_00172">
    <property type="entry name" value="Meth_synth"/>
    <property type="match status" value="1"/>
</dbReference>
<feature type="binding site" evidence="10">
    <location>
        <position position="686"/>
    </location>
    <ligand>
        <name>Zn(2+)</name>
        <dbReference type="ChEBI" id="CHEBI:29105"/>
        <note>catalytic</note>
    </ligand>
</feature>
<dbReference type="AlphaFoldDB" id="A0A1M6ADM2"/>
<feature type="binding site" evidence="10 11">
    <location>
        <begin position="536"/>
        <end position="537"/>
    </location>
    <ligand>
        <name>5-methyltetrahydropteroyltri-L-glutamate</name>
        <dbReference type="ChEBI" id="CHEBI:58207"/>
    </ligand>
</feature>
<keyword evidence="9 10" id="KW-0486">Methionine biosynthesis</keyword>
<feature type="binding site" evidence="10 11">
    <location>
        <position position="582"/>
    </location>
    <ligand>
        <name>5-methyltetrahydropteroyltri-L-glutamate</name>
        <dbReference type="ChEBI" id="CHEBI:58207"/>
    </ligand>
</feature>
<dbReference type="Gene3D" id="3.20.20.210">
    <property type="match status" value="2"/>
</dbReference>
<evidence type="ECO:0000256" key="3">
    <source>
        <dbReference type="ARBA" id="ARBA00009553"/>
    </source>
</evidence>
<protein>
    <recommendedName>
        <fullName evidence="10">5-methyltetrahydropteroyltriglutamate--homocysteine methyltransferase</fullName>
        <ecNumber evidence="10">2.1.1.14</ecNumber>
    </recommendedName>
    <alternativeName>
        <fullName evidence="10">Cobalamin-independent methionine synthase</fullName>
    </alternativeName>
    <alternativeName>
        <fullName evidence="10">Methionine synthase, vitamin-B12 independent isozyme</fullName>
    </alternativeName>
</protein>
<dbReference type="Proteomes" id="UP000184387">
    <property type="component" value="Unassembled WGS sequence"/>
</dbReference>
<feature type="binding site" evidence="10">
    <location>
        <position position="505"/>
    </location>
    <ligand>
        <name>L-homocysteine</name>
        <dbReference type="ChEBI" id="CHEBI:58199"/>
    </ligand>
</feature>
<evidence type="ECO:0000256" key="4">
    <source>
        <dbReference type="ARBA" id="ARBA00022603"/>
    </source>
</evidence>
<dbReference type="InterPro" id="IPR038071">
    <property type="entry name" value="UROD/MetE-like_sf"/>
</dbReference>
<comment type="cofactor">
    <cofactor evidence="10">
        <name>Zn(2+)</name>
        <dbReference type="ChEBI" id="CHEBI:29105"/>
    </cofactor>
    <text evidence="10">Binds 1 zinc ion per subunit.</text>
</comment>
<comment type="catalytic activity">
    <reaction evidence="10">
        <text>5-methyltetrahydropteroyltri-L-glutamate + L-homocysteine = tetrahydropteroyltri-L-glutamate + L-methionine</text>
        <dbReference type="Rhea" id="RHEA:21196"/>
        <dbReference type="ChEBI" id="CHEBI:57844"/>
        <dbReference type="ChEBI" id="CHEBI:58140"/>
        <dbReference type="ChEBI" id="CHEBI:58199"/>
        <dbReference type="ChEBI" id="CHEBI:58207"/>
        <dbReference type="EC" id="2.1.1.14"/>
    </reaction>
</comment>
<dbReference type="EMBL" id="FQZF01000002">
    <property type="protein sequence ID" value="SHI34511.1"/>
    <property type="molecule type" value="Genomic_DNA"/>
</dbReference>
<evidence type="ECO:0000256" key="13">
    <source>
        <dbReference type="PIRSR" id="PIRSR000382-3"/>
    </source>
</evidence>
<keyword evidence="8 10" id="KW-0862">Zinc</keyword>
<keyword evidence="10" id="KW-0677">Repeat</keyword>
<feature type="active site" description="Proton donor" evidence="10 13">
    <location>
        <position position="715"/>
    </location>
</feature>
<feature type="binding site" evidence="10 11">
    <location>
        <position position="505"/>
    </location>
    <ligand>
        <name>L-methionine</name>
        <dbReference type="ChEBI" id="CHEBI:57844"/>
    </ligand>
</feature>
<feature type="binding site" evidence="10">
    <location>
        <position position="747"/>
    </location>
    <ligand>
        <name>Zn(2+)</name>
        <dbReference type="ChEBI" id="CHEBI:29105"/>
        <note>catalytic</note>
    </ligand>
</feature>
<comment type="function">
    <text evidence="1 10">Catalyzes the transfer of a methyl group from 5-methyltetrahydrofolate to homocysteine resulting in methionine formation.</text>
</comment>
<comment type="pathway">
    <text evidence="2 10">Amino-acid biosynthesis; L-methionine biosynthesis via de novo pathway; L-methionine from L-homocysteine (MetE route): step 1/1.</text>
</comment>
<dbReference type="EC" id="2.1.1.14" evidence="10"/>
<evidence type="ECO:0000256" key="6">
    <source>
        <dbReference type="ARBA" id="ARBA00022679"/>
    </source>
</evidence>
<reference evidence="16 17" key="1">
    <citation type="submission" date="2016-11" db="EMBL/GenBank/DDBJ databases">
        <authorList>
            <person name="Jaros S."/>
            <person name="Januszkiewicz K."/>
            <person name="Wedrychowicz H."/>
        </authorList>
    </citation>
    <scope>NUCLEOTIDE SEQUENCE [LARGE SCALE GENOMIC DNA]</scope>
    <source>
        <strain evidence="16 17">DSM 14916</strain>
    </source>
</reference>
<dbReference type="CDD" id="cd03312">
    <property type="entry name" value="CIMS_N_terminal_like"/>
    <property type="match status" value="1"/>
</dbReference>
<feature type="binding site" evidence="10">
    <location>
        <position position="662"/>
    </location>
    <ligand>
        <name>Zn(2+)</name>
        <dbReference type="ChEBI" id="CHEBI:29105"/>
        <note>catalytic</note>
    </ligand>
</feature>
<proteinExistence type="inferred from homology"/>
<keyword evidence="17" id="KW-1185">Reference proteome</keyword>
<feature type="binding site" evidence="12">
    <location>
        <position position="747"/>
    </location>
    <ligand>
        <name>Zn(2+)</name>
        <dbReference type="ChEBI" id="CHEBI:29105"/>
        <label>1</label>
        <note>catalytic</note>
    </ligand>
</feature>
<feature type="binding site" evidence="12">
    <location>
        <position position="677"/>
    </location>
    <ligand>
        <name>Zn(2+)</name>
        <dbReference type="ChEBI" id="CHEBI:29105"/>
        <label>1</label>
        <note>catalytic</note>
    </ligand>
</feature>
<evidence type="ECO:0000256" key="2">
    <source>
        <dbReference type="ARBA" id="ARBA00004681"/>
    </source>
</evidence>
<dbReference type="GO" id="GO:0032259">
    <property type="term" value="P:methylation"/>
    <property type="evidence" value="ECO:0007669"/>
    <property type="project" value="UniProtKB-KW"/>
</dbReference>
<name>A0A1M6ADM2_9PROT</name>
<feature type="binding site" evidence="10 11">
    <location>
        <position position="620"/>
    </location>
    <ligand>
        <name>L-homocysteine</name>
        <dbReference type="ChEBI" id="CHEBI:58199"/>
    </ligand>
</feature>
<evidence type="ECO:0000256" key="12">
    <source>
        <dbReference type="PIRSR" id="PIRSR000382-2"/>
    </source>
</evidence>
<dbReference type="UniPathway" id="UPA00051">
    <property type="reaction ID" value="UER00082"/>
</dbReference>
<dbReference type="InterPro" id="IPR013215">
    <property type="entry name" value="Cbl-indep_Met_Synth_N"/>
</dbReference>
<dbReference type="CDD" id="cd03311">
    <property type="entry name" value="CIMS_C_terminal_like"/>
    <property type="match status" value="1"/>
</dbReference>
<accession>A0A1M6ADM2</accession>